<sequence length="298" mass="32847">MKLVLIDIGGTSVKTTMANELGNLGEVTSFLTPRADYRQMFSLLTEHLEQHYAMDEIEGIAISSMGIARGDDTIGWRSPIYEAFGTTLVPELTNYYQVPVTIENDGNCAALCEYWLGNAQNCSSFATIVFGTSIGGAIIMDGKVIRGANRLAGEFGYFIEKDPEKQYEIWSISGSTVALVNKVKQANPQLEMAELDGKVIMELVSQQSPLVMPHYEVFIEQLAMNIYNLQYILDPEKILIGGGISASQQFIDDTNQKLQELTAAIPSNVIELAIEPCQFGNDANLLGALYCWLEKYGN</sequence>
<gene>
    <name evidence="2" type="ORF">FA707_04030</name>
</gene>
<dbReference type="KEGG" id="vao:FA707_04030"/>
<dbReference type="SUPFAM" id="SSF53067">
    <property type="entry name" value="Actin-like ATPase domain"/>
    <property type="match status" value="1"/>
</dbReference>
<dbReference type="Gene3D" id="3.30.420.40">
    <property type="match status" value="2"/>
</dbReference>
<dbReference type="InterPro" id="IPR000600">
    <property type="entry name" value="ROK"/>
</dbReference>
<accession>A0A4D7CVA2</accession>
<dbReference type="PANTHER" id="PTHR18964:SF170">
    <property type="entry name" value="SUGAR KINASE"/>
    <property type="match status" value="1"/>
</dbReference>
<organism evidence="2 3">
    <name type="scientific">Vagococcus zengguangii</name>
    <dbReference type="NCBI Taxonomy" id="2571750"/>
    <lineage>
        <taxon>Bacteria</taxon>
        <taxon>Bacillati</taxon>
        <taxon>Bacillota</taxon>
        <taxon>Bacilli</taxon>
        <taxon>Lactobacillales</taxon>
        <taxon>Enterococcaceae</taxon>
        <taxon>Vagococcus</taxon>
    </lineage>
</organism>
<dbReference type="Pfam" id="PF00480">
    <property type="entry name" value="ROK"/>
    <property type="match status" value="1"/>
</dbReference>
<reference evidence="2 3" key="1">
    <citation type="submission" date="2019-04" db="EMBL/GenBank/DDBJ databases">
        <title>Vagococcus sp. nov., isolated from faeces of yaks (Bos grunniens).</title>
        <authorList>
            <person name="Ge Y."/>
        </authorList>
    </citation>
    <scope>NUCLEOTIDE SEQUENCE [LARGE SCALE GENOMIC DNA]</scope>
    <source>
        <strain evidence="2 3">MN-17</strain>
    </source>
</reference>
<evidence type="ECO:0000313" key="2">
    <source>
        <dbReference type="EMBL" id="QCI86180.1"/>
    </source>
</evidence>
<dbReference type="AlphaFoldDB" id="A0A4D7CVA2"/>
<evidence type="ECO:0000256" key="1">
    <source>
        <dbReference type="ARBA" id="ARBA00006479"/>
    </source>
</evidence>
<name>A0A4D7CVA2_9ENTE</name>
<proteinExistence type="inferred from homology"/>
<protein>
    <submittedName>
        <fullName evidence="2">ROK family protein</fullName>
    </submittedName>
</protein>
<dbReference type="Proteomes" id="UP000298615">
    <property type="component" value="Chromosome"/>
</dbReference>
<dbReference type="PANTHER" id="PTHR18964">
    <property type="entry name" value="ROK (REPRESSOR, ORF, KINASE) FAMILY"/>
    <property type="match status" value="1"/>
</dbReference>
<dbReference type="EMBL" id="CP039712">
    <property type="protein sequence ID" value="QCI86180.1"/>
    <property type="molecule type" value="Genomic_DNA"/>
</dbReference>
<dbReference type="CDD" id="cd24152">
    <property type="entry name" value="ASKHA_NBD_ROK-like"/>
    <property type="match status" value="1"/>
</dbReference>
<comment type="similarity">
    <text evidence="1">Belongs to the ROK (NagC/XylR) family.</text>
</comment>
<keyword evidence="3" id="KW-1185">Reference proteome</keyword>
<dbReference type="InterPro" id="IPR043129">
    <property type="entry name" value="ATPase_NBD"/>
</dbReference>
<evidence type="ECO:0000313" key="3">
    <source>
        <dbReference type="Proteomes" id="UP000298615"/>
    </source>
</evidence>
<dbReference type="RefSeq" id="WP_136953015.1">
    <property type="nucleotide sequence ID" value="NZ_CP039712.1"/>
</dbReference>